<evidence type="ECO:0000313" key="1">
    <source>
        <dbReference type="EMBL" id="PRQ69937.1"/>
    </source>
</evidence>
<name>A0A2S9ZW06_RHOTO</name>
<evidence type="ECO:0000313" key="2">
    <source>
        <dbReference type="Proteomes" id="UP000239560"/>
    </source>
</evidence>
<accession>A0A2S9ZW06</accession>
<dbReference type="EMBL" id="LCTV02000017">
    <property type="protein sequence ID" value="PRQ69937.1"/>
    <property type="molecule type" value="Genomic_DNA"/>
</dbReference>
<organism evidence="1 2">
    <name type="scientific">Rhodotorula toruloides</name>
    <name type="common">Yeast</name>
    <name type="synonym">Rhodosporidium toruloides</name>
    <dbReference type="NCBI Taxonomy" id="5286"/>
    <lineage>
        <taxon>Eukaryota</taxon>
        <taxon>Fungi</taxon>
        <taxon>Dikarya</taxon>
        <taxon>Basidiomycota</taxon>
        <taxon>Pucciniomycotina</taxon>
        <taxon>Microbotryomycetes</taxon>
        <taxon>Sporidiobolales</taxon>
        <taxon>Sporidiobolaceae</taxon>
        <taxon>Rhodotorula</taxon>
    </lineage>
</organism>
<sequence>MSGTSDKPLQLDYTRNTYFTLSTASAIPPTLPTLPSPDSFAISSGPRLEYVGPVGPGNMANKHVVAVEGIATGTSEATEIAKAVEKAKQLLKAVQGVKRAELMQPTMRLKRY</sequence>
<protein>
    <submittedName>
        <fullName evidence="1">Uncharacterized protein</fullName>
    </submittedName>
</protein>
<dbReference type="OrthoDB" id="2524173at2759"/>
<reference evidence="1 2" key="1">
    <citation type="journal article" date="2018" name="Elife">
        <title>Functional genomics of lipid metabolism in the oleaginous yeast Rhodosporidium toruloides.</title>
        <authorList>
            <person name="Coradetti S.T."/>
            <person name="Pinel D."/>
            <person name="Geiselman G."/>
            <person name="Ito M."/>
            <person name="Mondo S."/>
            <person name="Reilly M.C."/>
            <person name="Cheng Y.F."/>
            <person name="Bauer S."/>
            <person name="Grigoriev I."/>
            <person name="Gladden J.M."/>
            <person name="Simmons B.A."/>
            <person name="Brem R."/>
            <person name="Arkin A.P."/>
            <person name="Skerker J.M."/>
        </authorList>
    </citation>
    <scope>NUCLEOTIDE SEQUENCE [LARGE SCALE GENOMIC DNA]</scope>
    <source>
        <strain evidence="1 2">NBRC 0880</strain>
    </source>
</reference>
<proteinExistence type="predicted"/>
<comment type="caution">
    <text evidence="1">The sequence shown here is derived from an EMBL/GenBank/DDBJ whole genome shotgun (WGS) entry which is preliminary data.</text>
</comment>
<dbReference type="AlphaFoldDB" id="A0A2S9ZW06"/>
<gene>
    <name evidence="1" type="ORF">AAT19DRAFT_11590</name>
</gene>
<dbReference type="Proteomes" id="UP000239560">
    <property type="component" value="Unassembled WGS sequence"/>
</dbReference>